<protein>
    <submittedName>
        <fullName evidence="2">Uncharacterized protein</fullName>
    </submittedName>
</protein>
<reference evidence="2 3" key="1">
    <citation type="journal article" date="2024" name="G3 (Bethesda)">
        <title>Genome assembly of Hibiscus sabdariffa L. provides insights into metabolisms of medicinal natural products.</title>
        <authorList>
            <person name="Kim T."/>
        </authorList>
    </citation>
    <scope>NUCLEOTIDE SEQUENCE [LARGE SCALE GENOMIC DNA]</scope>
    <source>
        <strain evidence="2">TK-2024</strain>
        <tissue evidence="2">Old leaves</tissue>
    </source>
</reference>
<evidence type="ECO:0000313" key="3">
    <source>
        <dbReference type="Proteomes" id="UP001472677"/>
    </source>
</evidence>
<organism evidence="2 3">
    <name type="scientific">Hibiscus sabdariffa</name>
    <name type="common">roselle</name>
    <dbReference type="NCBI Taxonomy" id="183260"/>
    <lineage>
        <taxon>Eukaryota</taxon>
        <taxon>Viridiplantae</taxon>
        <taxon>Streptophyta</taxon>
        <taxon>Embryophyta</taxon>
        <taxon>Tracheophyta</taxon>
        <taxon>Spermatophyta</taxon>
        <taxon>Magnoliopsida</taxon>
        <taxon>eudicotyledons</taxon>
        <taxon>Gunneridae</taxon>
        <taxon>Pentapetalae</taxon>
        <taxon>rosids</taxon>
        <taxon>malvids</taxon>
        <taxon>Malvales</taxon>
        <taxon>Malvaceae</taxon>
        <taxon>Malvoideae</taxon>
        <taxon>Hibiscus</taxon>
    </lineage>
</organism>
<proteinExistence type="predicted"/>
<sequence>MAASPTKMKAPVMEHRRNKKKKKPTVLTLSSQSFCPQSPYIKRKNVVRPNCGQIYFSRHQDMCWEASTLSSP</sequence>
<accession>A0ABR2CQ91</accession>
<dbReference type="Proteomes" id="UP001472677">
    <property type="component" value="Unassembled WGS sequence"/>
</dbReference>
<evidence type="ECO:0000256" key="1">
    <source>
        <dbReference type="SAM" id="MobiDB-lite"/>
    </source>
</evidence>
<evidence type="ECO:0000313" key="2">
    <source>
        <dbReference type="EMBL" id="KAK8521904.1"/>
    </source>
</evidence>
<feature type="region of interest" description="Disordered" evidence="1">
    <location>
        <begin position="1"/>
        <end position="28"/>
    </location>
</feature>
<name>A0ABR2CQ91_9ROSI</name>
<gene>
    <name evidence="2" type="ORF">V6N12_066476</name>
</gene>
<keyword evidence="3" id="KW-1185">Reference proteome</keyword>
<comment type="caution">
    <text evidence="2">The sequence shown here is derived from an EMBL/GenBank/DDBJ whole genome shotgun (WGS) entry which is preliminary data.</text>
</comment>
<dbReference type="EMBL" id="JBBPBM010000046">
    <property type="protein sequence ID" value="KAK8521904.1"/>
    <property type="molecule type" value="Genomic_DNA"/>
</dbReference>